<organism evidence="2 3">
    <name type="scientific">Micromonospora maris</name>
    <dbReference type="NCBI Taxonomy" id="1003110"/>
    <lineage>
        <taxon>Bacteria</taxon>
        <taxon>Bacillati</taxon>
        <taxon>Actinomycetota</taxon>
        <taxon>Actinomycetes</taxon>
        <taxon>Micromonosporales</taxon>
        <taxon>Micromonosporaceae</taxon>
        <taxon>Micromonospora</taxon>
    </lineage>
</organism>
<feature type="signal peptide" evidence="1">
    <location>
        <begin position="1"/>
        <end position="26"/>
    </location>
</feature>
<protein>
    <recommendedName>
        <fullName evidence="4">LppX_LprAFG lipoprotein</fullName>
    </recommendedName>
</protein>
<gene>
    <name evidence="2" type="ORF">ADL17_24830</name>
</gene>
<keyword evidence="1" id="KW-0732">Signal</keyword>
<dbReference type="Proteomes" id="UP000053246">
    <property type="component" value="Unassembled WGS sequence"/>
</dbReference>
<dbReference type="SUPFAM" id="SSF89392">
    <property type="entry name" value="Prokaryotic lipoproteins and lipoprotein localization factors"/>
    <property type="match status" value="1"/>
</dbReference>
<name>A0A9X0LDK4_9ACTN</name>
<comment type="caution">
    <text evidence="2">The sequence shown here is derived from an EMBL/GenBank/DDBJ whole genome shotgun (WGS) entry which is preliminary data.</text>
</comment>
<evidence type="ECO:0008006" key="4">
    <source>
        <dbReference type="Google" id="ProtNLM"/>
    </source>
</evidence>
<dbReference type="AlphaFoldDB" id="A0A9X0LDK4"/>
<evidence type="ECO:0000313" key="2">
    <source>
        <dbReference type="EMBL" id="KUJ46179.1"/>
    </source>
</evidence>
<feature type="chain" id="PRO_5040794511" description="LppX_LprAFG lipoprotein" evidence="1">
    <location>
        <begin position="27"/>
        <end position="256"/>
    </location>
</feature>
<accession>A0A9X0LDK4</accession>
<dbReference type="EMBL" id="LMWI01000002">
    <property type="protein sequence ID" value="KUJ46179.1"/>
    <property type="molecule type" value="Genomic_DNA"/>
</dbReference>
<proteinExistence type="predicted"/>
<reference evidence="2 3" key="1">
    <citation type="submission" date="2015-10" db="EMBL/GenBank/DDBJ databases">
        <authorList>
            <person name="Ju K.-S."/>
            <person name="Doroghazi J.R."/>
            <person name="Metcalf W.W."/>
        </authorList>
    </citation>
    <scope>NUCLEOTIDE SEQUENCE [LARGE SCALE GENOMIC DNA]</scope>
    <source>
        <strain evidence="2 3">NRRL B-24793</strain>
    </source>
</reference>
<dbReference type="RefSeq" id="WP_013735695.1">
    <property type="nucleotide sequence ID" value="NZ_LMWI01000002.1"/>
</dbReference>
<sequence length="256" mass="26868">MRNRTLATVCTALALVPLCLSGCAPAAPAPPAATVTSLPPDPRAVLVAAAELTRQTTSTMTMGRTSLSLLFTATAVVDPAAGDFAVTAEVTADGKVTRWAMTAVNDSAFLRFDDLWDGRWLRMPSADVLTTIGLDIMPNGDPGEIGKLVGQIVEVRREAPGHFSGTLDLTHTSSVALTELPESTAETLRSLPFKAQIDAEGRLIELTLRLSDVDMSLGAVTVAFGDFGATPDITPPAAAEVMDAPKDLTEHLSQLN</sequence>
<evidence type="ECO:0000313" key="3">
    <source>
        <dbReference type="Proteomes" id="UP000053246"/>
    </source>
</evidence>
<dbReference type="InterPro" id="IPR029046">
    <property type="entry name" value="LolA/LolB/LppX"/>
</dbReference>
<evidence type="ECO:0000256" key="1">
    <source>
        <dbReference type="SAM" id="SignalP"/>
    </source>
</evidence>
<keyword evidence="3" id="KW-1185">Reference proteome</keyword>
<dbReference type="Gene3D" id="2.50.20.20">
    <property type="match status" value="1"/>
</dbReference>